<gene>
    <name evidence="13" type="ORF">GNP94_13010</name>
</gene>
<evidence type="ECO:0000256" key="10">
    <source>
        <dbReference type="ARBA" id="ARBA00030169"/>
    </source>
</evidence>
<evidence type="ECO:0000256" key="12">
    <source>
        <dbReference type="ARBA" id="ARBA00047973"/>
    </source>
</evidence>
<name>A0ABW9T0W9_9BACL</name>
<evidence type="ECO:0000256" key="3">
    <source>
        <dbReference type="ARBA" id="ARBA00008621"/>
    </source>
</evidence>
<evidence type="ECO:0000256" key="7">
    <source>
        <dbReference type="ARBA" id="ARBA00016549"/>
    </source>
</evidence>
<evidence type="ECO:0000256" key="2">
    <source>
        <dbReference type="ARBA" id="ARBA00001968"/>
    </source>
</evidence>
<organism evidence="13 14">
    <name type="scientific">Paenibacillus campinasensis</name>
    <dbReference type="NCBI Taxonomy" id="66347"/>
    <lineage>
        <taxon>Bacteria</taxon>
        <taxon>Bacillati</taxon>
        <taxon>Bacillota</taxon>
        <taxon>Bacilli</taxon>
        <taxon>Bacillales</taxon>
        <taxon>Paenibacillaceae</taxon>
        <taxon>Paenibacillus</taxon>
    </lineage>
</organism>
<comment type="catalytic activity">
    <reaction evidence="1">
        <text>4-hydroxy-4-methyl-2-oxoglutarate = 2 pyruvate</text>
        <dbReference type="Rhea" id="RHEA:22748"/>
        <dbReference type="ChEBI" id="CHEBI:15361"/>
        <dbReference type="ChEBI" id="CHEBI:58276"/>
        <dbReference type="EC" id="4.1.3.17"/>
    </reaction>
</comment>
<comment type="similarity">
    <text evidence="3">Belongs to the class II aldolase/RraA-like family.</text>
</comment>
<dbReference type="SUPFAM" id="SSF89562">
    <property type="entry name" value="RraA-like"/>
    <property type="match status" value="1"/>
</dbReference>
<dbReference type="InterPro" id="IPR005493">
    <property type="entry name" value="RraA/RraA-like"/>
</dbReference>
<dbReference type="CDD" id="cd16841">
    <property type="entry name" value="RraA_family"/>
    <property type="match status" value="1"/>
</dbReference>
<dbReference type="Pfam" id="PF03737">
    <property type="entry name" value="RraA-like"/>
    <property type="match status" value="1"/>
</dbReference>
<comment type="caution">
    <text evidence="13">The sequence shown here is derived from an EMBL/GenBank/DDBJ whole genome shotgun (WGS) entry which is preliminary data.</text>
</comment>
<comment type="subunit">
    <text evidence="4">Homotrimer.</text>
</comment>
<dbReference type="PANTHER" id="PTHR33254">
    <property type="entry name" value="4-HYDROXY-4-METHYL-2-OXOGLUTARATE ALDOLASE 3-RELATED"/>
    <property type="match status" value="1"/>
</dbReference>
<dbReference type="Gene3D" id="3.50.30.40">
    <property type="entry name" value="Ribonuclease E inhibitor RraA/RraA-like"/>
    <property type="match status" value="1"/>
</dbReference>
<evidence type="ECO:0000256" key="4">
    <source>
        <dbReference type="ARBA" id="ARBA00011233"/>
    </source>
</evidence>
<comment type="function">
    <text evidence="8">Catalyzes the aldol cleavage of 4-hydroxy-4-methyl-2-oxoglutarate (HMG) into 2 molecules of pyruvate. Also contains a secondary oxaloacetate (OAA) decarboxylase activity due to the common pyruvate enolate transition state formed following C-C bond cleavage in the retro-aldol and decarboxylation reactions.</text>
</comment>
<evidence type="ECO:0000256" key="9">
    <source>
        <dbReference type="ARBA" id="ARBA00029596"/>
    </source>
</evidence>
<dbReference type="InterPro" id="IPR036704">
    <property type="entry name" value="RraA/RraA-like_sf"/>
</dbReference>
<keyword evidence="14" id="KW-1185">Reference proteome</keyword>
<dbReference type="Proteomes" id="UP000435177">
    <property type="component" value="Unassembled WGS sequence"/>
</dbReference>
<evidence type="ECO:0000256" key="6">
    <source>
        <dbReference type="ARBA" id="ARBA00012947"/>
    </source>
</evidence>
<evidence type="ECO:0000256" key="5">
    <source>
        <dbReference type="ARBA" id="ARBA00012213"/>
    </source>
</evidence>
<evidence type="ECO:0000313" key="14">
    <source>
        <dbReference type="Proteomes" id="UP000435177"/>
    </source>
</evidence>
<dbReference type="EMBL" id="WOAA01000009">
    <property type="protein sequence ID" value="MUG66924.1"/>
    <property type="molecule type" value="Genomic_DNA"/>
</dbReference>
<protein>
    <recommendedName>
        <fullName evidence="7">Putative 4-hydroxy-4-methyl-2-oxoglutarate aldolase</fullName>
        <ecNumber evidence="6">4.1.1.112</ecNumber>
        <ecNumber evidence="5">4.1.3.17</ecNumber>
    </recommendedName>
    <alternativeName>
        <fullName evidence="11">Oxaloacetate decarboxylase</fullName>
    </alternativeName>
    <alternativeName>
        <fullName evidence="9">Regulator of ribonuclease activity homolog</fullName>
    </alternativeName>
    <alternativeName>
        <fullName evidence="10">RraA-like protein</fullName>
    </alternativeName>
</protein>
<evidence type="ECO:0000313" key="13">
    <source>
        <dbReference type="EMBL" id="MUG66924.1"/>
    </source>
</evidence>
<comment type="catalytic activity">
    <reaction evidence="12">
        <text>oxaloacetate + H(+) = pyruvate + CO2</text>
        <dbReference type="Rhea" id="RHEA:15641"/>
        <dbReference type="ChEBI" id="CHEBI:15361"/>
        <dbReference type="ChEBI" id="CHEBI:15378"/>
        <dbReference type="ChEBI" id="CHEBI:16452"/>
        <dbReference type="ChEBI" id="CHEBI:16526"/>
        <dbReference type="EC" id="4.1.1.112"/>
    </reaction>
</comment>
<dbReference type="EC" id="4.1.3.17" evidence="5"/>
<accession>A0ABW9T0W9</accession>
<dbReference type="EC" id="4.1.1.112" evidence="6"/>
<evidence type="ECO:0000256" key="11">
    <source>
        <dbReference type="ARBA" id="ARBA00032305"/>
    </source>
</evidence>
<proteinExistence type="inferred from homology"/>
<dbReference type="RefSeq" id="WP_155618204.1">
    <property type="nucleotide sequence ID" value="NZ_WOAA01000009.1"/>
</dbReference>
<dbReference type="PANTHER" id="PTHR33254:SF4">
    <property type="entry name" value="4-HYDROXY-4-METHYL-2-OXOGLUTARATE ALDOLASE 3-RELATED"/>
    <property type="match status" value="1"/>
</dbReference>
<comment type="cofactor">
    <cofactor evidence="2">
        <name>a divalent metal cation</name>
        <dbReference type="ChEBI" id="CHEBI:60240"/>
    </cofactor>
</comment>
<sequence>MVRIEPLAKPISPELLELYRSIQPSTIGHLTDFGYIRGLQPLVTPIRLIGTALTVRLPHIGSAALREALELARPGDVIVIDMSGDEDRACWGEFRAYKAIAKGVSGAVVSGCVSDAAVLRQLRFPVFSRGVSALTTRSLELEGEVNTCISVGGVAVRPGDLIIGDEDGLFAIDPKRAEELGRLALEKQEREQRSRVKLGYGHIGGHIREGGEVT</sequence>
<reference evidence="13 14" key="1">
    <citation type="submission" date="2019-11" db="EMBL/GenBank/DDBJ databases">
        <title>Draft genome sequences of five Paenibacillus species of dairy origin.</title>
        <authorList>
            <person name="Olajide A.M."/>
            <person name="Chen S."/>
            <person name="Lapointe G."/>
        </authorList>
    </citation>
    <scope>NUCLEOTIDE SEQUENCE [LARGE SCALE GENOMIC DNA]</scope>
    <source>
        <strain evidence="13 14">3CS1</strain>
    </source>
</reference>
<evidence type="ECO:0000256" key="8">
    <source>
        <dbReference type="ARBA" id="ARBA00025046"/>
    </source>
</evidence>
<evidence type="ECO:0000256" key="1">
    <source>
        <dbReference type="ARBA" id="ARBA00001342"/>
    </source>
</evidence>